<dbReference type="eggNOG" id="KOG0023">
    <property type="taxonomic scope" value="Eukaryota"/>
</dbReference>
<accession>H3G6U0</accession>
<dbReference type="InterPro" id="IPR013154">
    <property type="entry name" value="ADH-like_N"/>
</dbReference>
<dbReference type="SUPFAM" id="SSF51735">
    <property type="entry name" value="NAD(P)-binding Rossmann-fold domains"/>
    <property type="match status" value="1"/>
</dbReference>
<dbReference type="EC" id="1.1.1.1" evidence="3"/>
<proteinExistence type="inferred from homology"/>
<dbReference type="EMBL" id="DS566032">
    <property type="status" value="NOT_ANNOTATED_CDS"/>
    <property type="molecule type" value="Genomic_DNA"/>
</dbReference>
<dbReference type="VEuPathDB" id="FungiDB:KRP23_7982"/>
<keyword evidence="10" id="KW-1185">Reference proteome</keyword>
<evidence type="ECO:0000313" key="10">
    <source>
        <dbReference type="Proteomes" id="UP000005238"/>
    </source>
</evidence>
<dbReference type="GO" id="GO:0046872">
    <property type="term" value="F:metal ion binding"/>
    <property type="evidence" value="ECO:0007669"/>
    <property type="project" value="UniProtKB-KW"/>
</dbReference>
<reference evidence="10" key="1">
    <citation type="journal article" date="2006" name="Science">
        <title>Phytophthora genome sequences uncover evolutionary origins and mechanisms of pathogenesis.</title>
        <authorList>
            <person name="Tyler B.M."/>
            <person name="Tripathy S."/>
            <person name="Zhang X."/>
            <person name="Dehal P."/>
            <person name="Jiang R.H."/>
            <person name="Aerts A."/>
            <person name="Arredondo F.D."/>
            <person name="Baxter L."/>
            <person name="Bensasson D."/>
            <person name="Beynon J.L."/>
            <person name="Chapman J."/>
            <person name="Damasceno C.M."/>
            <person name="Dorrance A.E."/>
            <person name="Dou D."/>
            <person name="Dickerman A.W."/>
            <person name="Dubchak I.L."/>
            <person name="Garbelotto M."/>
            <person name="Gijzen M."/>
            <person name="Gordon S.G."/>
            <person name="Govers F."/>
            <person name="Grunwald N.J."/>
            <person name="Huang W."/>
            <person name="Ivors K.L."/>
            <person name="Jones R.W."/>
            <person name="Kamoun S."/>
            <person name="Krampis K."/>
            <person name="Lamour K.H."/>
            <person name="Lee M.K."/>
            <person name="McDonald W.H."/>
            <person name="Medina M."/>
            <person name="Meijer H.J."/>
            <person name="Nordberg E.K."/>
            <person name="Maclean D.J."/>
            <person name="Ospina-Giraldo M.D."/>
            <person name="Morris P.F."/>
            <person name="Phuntumart V."/>
            <person name="Putnam N.H."/>
            <person name="Rash S."/>
            <person name="Rose J.K."/>
            <person name="Sakihama Y."/>
            <person name="Salamov A.A."/>
            <person name="Savidor A."/>
            <person name="Scheuring C.F."/>
            <person name="Smith B.M."/>
            <person name="Sobral B.W."/>
            <person name="Terry A."/>
            <person name="Torto-Alalibo T.A."/>
            <person name="Win J."/>
            <person name="Xu Z."/>
            <person name="Zhang H."/>
            <person name="Grigoriev I.V."/>
            <person name="Rokhsar D.S."/>
            <person name="Boore J.L."/>
        </authorList>
    </citation>
    <scope>NUCLEOTIDE SEQUENCE [LARGE SCALE GENOMIC DNA]</scope>
    <source>
        <strain evidence="10">Pr102</strain>
    </source>
</reference>
<feature type="domain" description="Enoyl reductase (ER)" evidence="8">
    <location>
        <begin position="22"/>
        <end position="352"/>
    </location>
</feature>
<dbReference type="STRING" id="164328.H3G6U0"/>
<evidence type="ECO:0000256" key="6">
    <source>
        <dbReference type="ARBA" id="ARBA00023002"/>
    </source>
</evidence>
<dbReference type="AlphaFoldDB" id="H3G6U0"/>
<evidence type="ECO:0000313" key="9">
    <source>
        <dbReference type="EnsemblProtists" id="Phyra47833"/>
    </source>
</evidence>
<dbReference type="GO" id="GO:0004022">
    <property type="term" value="F:alcohol dehydrogenase (NAD+) activity"/>
    <property type="evidence" value="ECO:0000318"/>
    <property type="project" value="GO_Central"/>
</dbReference>
<dbReference type="InParanoid" id="H3G6U0"/>
<dbReference type="OMA" id="AWFYDAC"/>
<dbReference type="Pfam" id="PF08240">
    <property type="entry name" value="ADH_N"/>
    <property type="match status" value="1"/>
</dbReference>
<organism evidence="9 10">
    <name type="scientific">Phytophthora ramorum</name>
    <name type="common">Sudden oak death agent</name>
    <dbReference type="NCBI Taxonomy" id="164328"/>
    <lineage>
        <taxon>Eukaryota</taxon>
        <taxon>Sar</taxon>
        <taxon>Stramenopiles</taxon>
        <taxon>Oomycota</taxon>
        <taxon>Peronosporomycetes</taxon>
        <taxon>Peronosporales</taxon>
        <taxon>Peronosporaceae</taxon>
        <taxon>Phytophthora</taxon>
    </lineage>
</organism>
<sequence>TRYDVPKTQTAVMYEADNAPLQVREDWPVVQPEDLKAGEVLVRMAYTGVCHSDLSVWEGGGPPLPKQFPMVGGHEGAGYIAAIGEHTRTNLKIGDAVGVKWLAHTCLGCEDCRKGYETTCPSAGVPGLTCHGSFQQWCVSFADHVTPIPASLDLASAAPILCAGMTVYKALKQIGGSPGEYVVIPGAGGGLGHLACQYARAMGYKVVAIDTGDDKRKLIASYGIKDFIDFKEGGVIDKVRAATGGRGGHATIVVAGSKDAYKDALMYLRPRGTLVAVGVPKDTAIVAPVEPLIPLEFRIVGSYVGSRQDAIEAINLAADGQVKSSYTVEPLTNLPDVFKRMHGGKLRGRVVL</sequence>
<dbReference type="SMART" id="SM00829">
    <property type="entry name" value="PKS_ER"/>
    <property type="match status" value="1"/>
</dbReference>
<dbReference type="CDD" id="cd08297">
    <property type="entry name" value="CAD3"/>
    <property type="match status" value="1"/>
</dbReference>
<protein>
    <recommendedName>
        <fullName evidence="3">alcohol dehydrogenase</fullName>
        <ecNumber evidence="3">1.1.1.1</ecNumber>
    </recommendedName>
</protein>
<dbReference type="InterPro" id="IPR011032">
    <property type="entry name" value="GroES-like_sf"/>
</dbReference>
<reference evidence="9" key="2">
    <citation type="submission" date="2015-06" db="UniProtKB">
        <authorList>
            <consortium name="EnsemblProtists"/>
        </authorList>
    </citation>
    <scope>IDENTIFICATION</scope>
    <source>
        <strain evidence="9">Pr102</strain>
    </source>
</reference>
<evidence type="ECO:0000256" key="2">
    <source>
        <dbReference type="ARBA" id="ARBA00008072"/>
    </source>
</evidence>
<dbReference type="Gene3D" id="3.40.50.720">
    <property type="entry name" value="NAD(P)-binding Rossmann-like Domain"/>
    <property type="match status" value="1"/>
</dbReference>
<dbReference type="GO" id="GO:0005737">
    <property type="term" value="C:cytoplasm"/>
    <property type="evidence" value="ECO:0000318"/>
    <property type="project" value="GO_Central"/>
</dbReference>
<dbReference type="FunFam" id="3.40.50.720:FF:000039">
    <property type="entry name" value="Alcohol dehydrogenase AdhP"/>
    <property type="match status" value="1"/>
</dbReference>
<comment type="cofactor">
    <cofactor evidence="1">
        <name>Zn(2+)</name>
        <dbReference type="ChEBI" id="CHEBI:29105"/>
    </cofactor>
</comment>
<keyword evidence="7" id="KW-0520">NAD</keyword>
<evidence type="ECO:0000256" key="7">
    <source>
        <dbReference type="ARBA" id="ARBA00023027"/>
    </source>
</evidence>
<dbReference type="EnsemblProtists" id="Phyra47833">
    <property type="protein sequence ID" value="Phyra47833"/>
    <property type="gene ID" value="Phyra47833"/>
</dbReference>
<evidence type="ECO:0000256" key="1">
    <source>
        <dbReference type="ARBA" id="ARBA00001947"/>
    </source>
</evidence>
<dbReference type="PANTHER" id="PTHR42940">
    <property type="entry name" value="ALCOHOL DEHYDROGENASE 1-RELATED"/>
    <property type="match status" value="1"/>
</dbReference>
<dbReference type="InterPro" id="IPR036291">
    <property type="entry name" value="NAD(P)-bd_dom_sf"/>
</dbReference>
<evidence type="ECO:0000259" key="8">
    <source>
        <dbReference type="SMART" id="SM00829"/>
    </source>
</evidence>
<dbReference type="InterPro" id="IPR013149">
    <property type="entry name" value="ADH-like_C"/>
</dbReference>
<name>H3G6U0_PHYRM</name>
<dbReference type="SUPFAM" id="SSF50129">
    <property type="entry name" value="GroES-like"/>
    <property type="match status" value="1"/>
</dbReference>
<keyword evidence="6" id="KW-0560">Oxidoreductase</keyword>
<evidence type="ECO:0000256" key="4">
    <source>
        <dbReference type="ARBA" id="ARBA00022723"/>
    </source>
</evidence>
<dbReference type="FunFam" id="3.90.180.10:FF:000092">
    <property type="entry name" value="Protein CBG23238"/>
    <property type="match status" value="1"/>
</dbReference>
<dbReference type="Gene3D" id="3.90.180.10">
    <property type="entry name" value="Medium-chain alcohol dehydrogenases, catalytic domain"/>
    <property type="match status" value="1"/>
</dbReference>
<evidence type="ECO:0000256" key="5">
    <source>
        <dbReference type="ARBA" id="ARBA00022833"/>
    </source>
</evidence>
<keyword evidence="5" id="KW-0862">Zinc</keyword>
<dbReference type="PANTHER" id="PTHR42940:SF3">
    <property type="entry name" value="ALCOHOL DEHYDROGENASE 1-RELATED"/>
    <property type="match status" value="1"/>
</dbReference>
<dbReference type="InterPro" id="IPR020843">
    <property type="entry name" value="ER"/>
</dbReference>
<evidence type="ECO:0000256" key="3">
    <source>
        <dbReference type="ARBA" id="ARBA00013190"/>
    </source>
</evidence>
<keyword evidence="4" id="KW-0479">Metal-binding</keyword>
<dbReference type="VEuPathDB" id="FungiDB:KRP22_38"/>
<comment type="similarity">
    <text evidence="2">Belongs to the zinc-containing alcohol dehydrogenase family.</text>
</comment>
<dbReference type="Proteomes" id="UP000005238">
    <property type="component" value="Unassembled WGS sequence"/>
</dbReference>
<dbReference type="Pfam" id="PF00107">
    <property type="entry name" value="ADH_zinc_N"/>
    <property type="match status" value="1"/>
</dbReference>
<dbReference type="HOGENOM" id="CLU_026673_20_1_1"/>